<dbReference type="FunFam" id="2.40.10.10:FF:000010">
    <property type="entry name" value="Kallikrein related peptidase 11"/>
    <property type="match status" value="1"/>
</dbReference>
<dbReference type="InterPro" id="IPR043504">
    <property type="entry name" value="Peptidase_S1_PA_chymotrypsin"/>
</dbReference>
<keyword evidence="5" id="KW-1015">Disulfide bond</keyword>
<dbReference type="CDD" id="cd00190">
    <property type="entry name" value="Tryp_SPc"/>
    <property type="match status" value="1"/>
</dbReference>
<comment type="caution">
    <text evidence="7">The sequence shown here is derived from an EMBL/GenBank/DDBJ whole genome shotgun (WGS) entry which is preliminary data.</text>
</comment>
<dbReference type="AlphaFoldDB" id="A0A8J6E073"/>
<keyword evidence="4" id="KW-0720">Serine protease</keyword>
<dbReference type="Proteomes" id="UP000700334">
    <property type="component" value="Unassembled WGS sequence"/>
</dbReference>
<keyword evidence="2" id="KW-0645">Protease</keyword>
<evidence type="ECO:0000256" key="5">
    <source>
        <dbReference type="ARBA" id="ARBA00023157"/>
    </source>
</evidence>
<organism evidence="7 8">
    <name type="scientific">Galemys pyrenaicus</name>
    <name type="common">Iberian desman</name>
    <name type="synonym">Pyrenean desman</name>
    <dbReference type="NCBI Taxonomy" id="202257"/>
    <lineage>
        <taxon>Eukaryota</taxon>
        <taxon>Metazoa</taxon>
        <taxon>Chordata</taxon>
        <taxon>Craniata</taxon>
        <taxon>Vertebrata</taxon>
        <taxon>Euteleostomi</taxon>
        <taxon>Mammalia</taxon>
        <taxon>Eutheria</taxon>
        <taxon>Laurasiatheria</taxon>
        <taxon>Eulipotyphla</taxon>
        <taxon>Talpidae</taxon>
        <taxon>Galemys</taxon>
    </lineage>
</organism>
<name>A0A8J6E073_GALPY</name>
<evidence type="ECO:0000256" key="4">
    <source>
        <dbReference type="ARBA" id="ARBA00022825"/>
    </source>
</evidence>
<dbReference type="EMBL" id="JAGFMF010010144">
    <property type="protein sequence ID" value="KAG8525095.1"/>
    <property type="molecule type" value="Genomic_DNA"/>
</dbReference>
<evidence type="ECO:0000256" key="1">
    <source>
        <dbReference type="ARBA" id="ARBA00009228"/>
    </source>
</evidence>
<feature type="non-terminal residue" evidence="7">
    <location>
        <position position="192"/>
    </location>
</feature>
<dbReference type="SUPFAM" id="SSF50494">
    <property type="entry name" value="Trypsin-like serine proteases"/>
    <property type="match status" value="1"/>
</dbReference>
<evidence type="ECO:0000313" key="7">
    <source>
        <dbReference type="EMBL" id="KAG8525095.1"/>
    </source>
</evidence>
<dbReference type="GO" id="GO:0004252">
    <property type="term" value="F:serine-type endopeptidase activity"/>
    <property type="evidence" value="ECO:0007669"/>
    <property type="project" value="InterPro"/>
</dbReference>
<gene>
    <name evidence="7" type="ORF">J0S82_015251</name>
</gene>
<dbReference type="GO" id="GO:0031638">
    <property type="term" value="P:zymogen activation"/>
    <property type="evidence" value="ECO:0007669"/>
    <property type="project" value="TreeGrafter"/>
</dbReference>
<dbReference type="GO" id="GO:0030141">
    <property type="term" value="C:secretory granule"/>
    <property type="evidence" value="ECO:0007669"/>
    <property type="project" value="TreeGrafter"/>
</dbReference>
<sequence>DLGVWLGRQTIFPPERTVQFFKVSHRFPHPRFNRSLLRDHSRYLGEDYSHDLLLLRLNKPAKLTESVQVLGLPTREPAVGSTCYTSNWGSTYPQIDMFAINLQCVDLKLMPNQSCVKFHVQRLTEHMWCAGLVKRGQSLCGADSRGPLICEGQFQGLGSWDPYRCDHSRAPVIYTKLLEYVPWIRETMAAHT</sequence>
<keyword evidence="3" id="KW-0378">Hydrolase</keyword>
<keyword evidence="8" id="KW-1185">Reference proteome</keyword>
<dbReference type="SMART" id="SM00020">
    <property type="entry name" value="Tryp_SPc"/>
    <property type="match status" value="1"/>
</dbReference>
<dbReference type="PANTHER" id="PTHR24271">
    <property type="entry name" value="KALLIKREIN-RELATED"/>
    <property type="match status" value="1"/>
</dbReference>
<proteinExistence type="inferred from homology"/>
<evidence type="ECO:0000256" key="3">
    <source>
        <dbReference type="ARBA" id="ARBA00022801"/>
    </source>
</evidence>
<reference evidence="7" key="1">
    <citation type="journal article" date="2021" name="Evol. Appl.">
        <title>The genome of the Pyrenean desman and the effects of bottlenecks and inbreeding on the genomic landscape of an endangered species.</title>
        <authorList>
            <person name="Escoda L."/>
            <person name="Castresana J."/>
        </authorList>
    </citation>
    <scope>NUCLEOTIDE SEQUENCE</scope>
    <source>
        <strain evidence="7">IBE-C5619</strain>
    </source>
</reference>
<dbReference type="PANTHER" id="PTHR24271:SF47">
    <property type="entry name" value="KALLIKREIN-1"/>
    <property type="match status" value="1"/>
</dbReference>
<accession>A0A8J6E073</accession>
<evidence type="ECO:0000313" key="8">
    <source>
        <dbReference type="Proteomes" id="UP000700334"/>
    </source>
</evidence>
<dbReference type="InterPro" id="IPR009003">
    <property type="entry name" value="Peptidase_S1_PA"/>
</dbReference>
<evidence type="ECO:0000256" key="2">
    <source>
        <dbReference type="ARBA" id="ARBA00022670"/>
    </source>
</evidence>
<dbReference type="InterPro" id="IPR001254">
    <property type="entry name" value="Trypsin_dom"/>
</dbReference>
<protein>
    <submittedName>
        <fullName evidence="7">Kallikrein-1</fullName>
    </submittedName>
</protein>
<dbReference type="Gene3D" id="2.40.10.10">
    <property type="entry name" value="Trypsin-like serine proteases"/>
    <property type="match status" value="2"/>
</dbReference>
<comment type="similarity">
    <text evidence="1">Belongs to the peptidase S1 family. Snake venom subfamily.</text>
</comment>
<evidence type="ECO:0000259" key="6">
    <source>
        <dbReference type="PROSITE" id="PS50240"/>
    </source>
</evidence>
<dbReference type="OrthoDB" id="10061449at2759"/>
<dbReference type="Pfam" id="PF00089">
    <property type="entry name" value="Trypsin"/>
    <property type="match status" value="1"/>
</dbReference>
<dbReference type="GO" id="GO:0003073">
    <property type="term" value="P:regulation of systemic arterial blood pressure"/>
    <property type="evidence" value="ECO:0007669"/>
    <property type="project" value="TreeGrafter"/>
</dbReference>
<feature type="domain" description="Peptidase S1" evidence="6">
    <location>
        <begin position="1"/>
        <end position="189"/>
    </location>
</feature>
<dbReference type="PROSITE" id="PS50240">
    <property type="entry name" value="TRYPSIN_DOM"/>
    <property type="match status" value="1"/>
</dbReference>